<feature type="compositionally biased region" description="Gly residues" evidence="5">
    <location>
        <begin position="245"/>
        <end position="257"/>
    </location>
</feature>
<dbReference type="CDD" id="cd12087">
    <property type="entry name" value="TM_EGFR-like"/>
    <property type="match status" value="1"/>
</dbReference>
<evidence type="ECO:0000313" key="9">
    <source>
        <dbReference type="Proteomes" id="UP001244011"/>
    </source>
</evidence>
<feature type="compositionally biased region" description="Gly residues" evidence="5">
    <location>
        <begin position="169"/>
        <end position="183"/>
    </location>
</feature>
<keyword evidence="7" id="KW-0732">Signal</keyword>
<dbReference type="AlphaFoldDB" id="A0AAJ0C1M0"/>
<feature type="region of interest" description="Disordered" evidence="5">
    <location>
        <begin position="334"/>
        <end position="361"/>
    </location>
</feature>
<evidence type="ECO:0000256" key="7">
    <source>
        <dbReference type="SAM" id="SignalP"/>
    </source>
</evidence>
<gene>
    <name evidence="8" type="ORF">QBC33DRAFT_536625</name>
</gene>
<dbReference type="InterPro" id="IPR051694">
    <property type="entry name" value="Immunoregulatory_rcpt-like"/>
</dbReference>
<evidence type="ECO:0000256" key="2">
    <source>
        <dbReference type="ARBA" id="ARBA00022692"/>
    </source>
</evidence>
<feature type="region of interest" description="Disordered" evidence="5">
    <location>
        <begin position="124"/>
        <end position="191"/>
    </location>
</feature>
<name>A0AAJ0C1M0_9PEZI</name>
<evidence type="ECO:0008006" key="10">
    <source>
        <dbReference type="Google" id="ProtNLM"/>
    </source>
</evidence>
<protein>
    <recommendedName>
        <fullName evidence="10">Extracellular membrane protein CFEM domain-containing protein</fullName>
    </recommendedName>
</protein>
<keyword evidence="3 6" id="KW-1133">Transmembrane helix</keyword>
<feature type="chain" id="PRO_5042619137" description="Extracellular membrane protein CFEM domain-containing protein" evidence="7">
    <location>
        <begin position="28"/>
        <end position="361"/>
    </location>
</feature>
<evidence type="ECO:0000313" key="8">
    <source>
        <dbReference type="EMBL" id="KAK1768241.1"/>
    </source>
</evidence>
<dbReference type="PANTHER" id="PTHR15549">
    <property type="entry name" value="PAIRED IMMUNOGLOBULIN-LIKE TYPE 2 RECEPTOR"/>
    <property type="match status" value="1"/>
</dbReference>
<keyword evidence="4 6" id="KW-0472">Membrane</keyword>
<dbReference type="GeneID" id="85310912"/>
<evidence type="ECO:0000256" key="6">
    <source>
        <dbReference type="SAM" id="Phobius"/>
    </source>
</evidence>
<comment type="subcellular location">
    <subcellularLocation>
        <location evidence="1">Membrane</location>
        <topology evidence="1">Single-pass membrane protein</topology>
    </subcellularLocation>
</comment>
<dbReference type="RefSeq" id="XP_060284454.1">
    <property type="nucleotide sequence ID" value="XM_060427725.1"/>
</dbReference>
<keyword evidence="9" id="KW-1185">Reference proteome</keyword>
<dbReference type="GO" id="GO:0016020">
    <property type="term" value="C:membrane"/>
    <property type="evidence" value="ECO:0007669"/>
    <property type="project" value="UniProtKB-SubCell"/>
</dbReference>
<feature type="compositionally biased region" description="Low complexity" evidence="5">
    <location>
        <begin position="124"/>
        <end position="168"/>
    </location>
</feature>
<feature type="region of interest" description="Disordered" evidence="5">
    <location>
        <begin position="229"/>
        <end position="296"/>
    </location>
</feature>
<dbReference type="Proteomes" id="UP001244011">
    <property type="component" value="Unassembled WGS sequence"/>
</dbReference>
<keyword evidence="2 6" id="KW-0812">Transmembrane</keyword>
<evidence type="ECO:0000256" key="5">
    <source>
        <dbReference type="SAM" id="MobiDB-lite"/>
    </source>
</evidence>
<evidence type="ECO:0000256" key="3">
    <source>
        <dbReference type="ARBA" id="ARBA00022989"/>
    </source>
</evidence>
<sequence>MRNRLKHPLPTSLLLVLLVLLASPSRAAFQNDFSGYPEASQECLYAAADASGCDGDTVSAMNACLCGNRGDFVVNTATCLAGSDPSHLETVYDTMDSHCSDSGTPLDVSRAQFLAAKSGSSSSISITSTASESETATPTSATRTGTTSGSSTTQTTTGTGTNTPTPTQSGGGNADGGDGGGGGGDDKSDGGGLSGTAKAGIIAGAIVGGLALLGVLAFFFILHRRRSQAAREESHPMLPANKFGGRTGGGGGGGDGAGNTKTGADKWRTSQGFSWESPYEAPWTEPPPAQTWGHSPLDPAVGYYAAPGTQDGHQEQVYELASGTDIRAPVEMAAPAVHPPGSERPYSGAGWGQVTGQPRGT</sequence>
<evidence type="ECO:0000256" key="1">
    <source>
        <dbReference type="ARBA" id="ARBA00004167"/>
    </source>
</evidence>
<evidence type="ECO:0000256" key="4">
    <source>
        <dbReference type="ARBA" id="ARBA00023136"/>
    </source>
</evidence>
<proteinExistence type="predicted"/>
<accession>A0AAJ0C1M0</accession>
<reference evidence="8" key="1">
    <citation type="submission" date="2023-06" db="EMBL/GenBank/DDBJ databases">
        <title>Genome-scale phylogeny and comparative genomics of the fungal order Sordariales.</title>
        <authorList>
            <consortium name="Lawrence Berkeley National Laboratory"/>
            <person name="Hensen N."/>
            <person name="Bonometti L."/>
            <person name="Westerberg I."/>
            <person name="Brannstrom I.O."/>
            <person name="Guillou S."/>
            <person name="Cros-Aarteil S."/>
            <person name="Calhoun S."/>
            <person name="Haridas S."/>
            <person name="Kuo A."/>
            <person name="Mondo S."/>
            <person name="Pangilinan J."/>
            <person name="Riley R."/>
            <person name="Labutti K."/>
            <person name="Andreopoulos B."/>
            <person name="Lipzen A."/>
            <person name="Chen C."/>
            <person name="Yanf M."/>
            <person name="Daum C."/>
            <person name="Ng V."/>
            <person name="Clum A."/>
            <person name="Steindorff A."/>
            <person name="Ohm R."/>
            <person name="Martin F."/>
            <person name="Silar P."/>
            <person name="Natvig D."/>
            <person name="Lalanne C."/>
            <person name="Gautier V."/>
            <person name="Ament-Velasquez S.L."/>
            <person name="Kruys A."/>
            <person name="Hutchinson M.I."/>
            <person name="Powell A.J."/>
            <person name="Barry K."/>
            <person name="Miller A.N."/>
            <person name="Grigoriev I.V."/>
            <person name="Debuchy R."/>
            <person name="Gladieux P."/>
            <person name="Thoren M.H."/>
            <person name="Johannesson H."/>
        </authorList>
    </citation>
    <scope>NUCLEOTIDE SEQUENCE</scope>
    <source>
        <strain evidence="8">8032-3</strain>
    </source>
</reference>
<feature type="transmembrane region" description="Helical" evidence="6">
    <location>
        <begin position="201"/>
        <end position="222"/>
    </location>
</feature>
<dbReference type="GO" id="GO:0071944">
    <property type="term" value="C:cell periphery"/>
    <property type="evidence" value="ECO:0007669"/>
    <property type="project" value="UniProtKB-ARBA"/>
</dbReference>
<organism evidence="8 9">
    <name type="scientific">Phialemonium atrogriseum</name>
    <dbReference type="NCBI Taxonomy" id="1093897"/>
    <lineage>
        <taxon>Eukaryota</taxon>
        <taxon>Fungi</taxon>
        <taxon>Dikarya</taxon>
        <taxon>Ascomycota</taxon>
        <taxon>Pezizomycotina</taxon>
        <taxon>Sordariomycetes</taxon>
        <taxon>Sordariomycetidae</taxon>
        <taxon>Cephalothecales</taxon>
        <taxon>Cephalothecaceae</taxon>
        <taxon>Phialemonium</taxon>
    </lineage>
</organism>
<feature type="signal peptide" evidence="7">
    <location>
        <begin position="1"/>
        <end position="27"/>
    </location>
</feature>
<comment type="caution">
    <text evidence="8">The sequence shown here is derived from an EMBL/GenBank/DDBJ whole genome shotgun (WGS) entry which is preliminary data.</text>
</comment>
<dbReference type="EMBL" id="MU839006">
    <property type="protein sequence ID" value="KAK1768241.1"/>
    <property type="molecule type" value="Genomic_DNA"/>
</dbReference>